<dbReference type="InterPro" id="IPR015867">
    <property type="entry name" value="N-reg_PII/ATP_PRibTrfase_C"/>
</dbReference>
<evidence type="ECO:0000313" key="2">
    <source>
        <dbReference type="Proteomes" id="UP000245020"/>
    </source>
</evidence>
<dbReference type="InterPro" id="IPR036069">
    <property type="entry name" value="DUF34/NIF3_sf"/>
</dbReference>
<sequence length="103" mass="11448">MYKLIFFVPESHLESVKEAIFAAGGGQIGHYSHCAWQTLGQGQFKPLPGSHPYSGTIDTLKIVPEWRVELVVAKPLIEEAIKAMKEAHPYEVPAYDVLALLPF</sequence>
<dbReference type="AlphaFoldDB" id="A0A2U2AEB2"/>
<dbReference type="EMBL" id="QEWQ01000004">
    <property type="protein sequence ID" value="PWD81002.1"/>
    <property type="molecule type" value="Genomic_DNA"/>
</dbReference>
<dbReference type="Proteomes" id="UP000245020">
    <property type="component" value="Unassembled WGS sequence"/>
</dbReference>
<evidence type="ECO:0000313" key="1">
    <source>
        <dbReference type="EMBL" id="PWD81002.1"/>
    </source>
</evidence>
<organism evidence="1 2">
    <name type="scientific">Ignatzschineria ureiclastica</name>
    <dbReference type="NCBI Taxonomy" id="472582"/>
    <lineage>
        <taxon>Bacteria</taxon>
        <taxon>Pseudomonadati</taxon>
        <taxon>Pseudomonadota</taxon>
        <taxon>Gammaproteobacteria</taxon>
        <taxon>Cardiobacteriales</taxon>
        <taxon>Ignatzschineriaceae</taxon>
        <taxon>Ignatzschineria</taxon>
    </lineage>
</organism>
<dbReference type="PANTHER" id="PTHR41774:SF1">
    <property type="entry name" value="NGG1P INTERACTING FACTOR NIF3"/>
    <property type="match status" value="1"/>
</dbReference>
<name>A0A2U2AEB2_9GAMM</name>
<dbReference type="PANTHER" id="PTHR41774">
    <property type="match status" value="1"/>
</dbReference>
<dbReference type="FunFam" id="3.30.70.120:FF:000006">
    <property type="entry name" value="GTP cyclohydrolase 1 type 2 homolog"/>
    <property type="match status" value="1"/>
</dbReference>
<accession>A0A2U2AEB2</accession>
<reference evidence="2" key="1">
    <citation type="submission" date="2018-05" db="EMBL/GenBank/DDBJ databases">
        <title>Ignatzschineria dubaiensis sp. nov., isolated from necrotic foot tissues of dromedaries (Camelus dromedarius) and associated maggots in Dubai, United Arab Emirates.</title>
        <authorList>
            <person name="Tsang C.C."/>
            <person name="Tang J.Y.M."/>
            <person name="Fong J.Y.H."/>
            <person name="Kinne J."/>
            <person name="Lee H.H."/>
            <person name="Joseph M."/>
            <person name="Jose S."/>
            <person name="Schuster R.K."/>
            <person name="Tang Y."/>
            <person name="Sivakumar S."/>
            <person name="Chen J.H.K."/>
            <person name="Teng J.L.L."/>
            <person name="Lau S.K.P."/>
            <person name="Wernery U."/>
            <person name="Woo P.C.Y."/>
        </authorList>
    </citation>
    <scope>NUCLEOTIDE SEQUENCE [LARGE SCALE GENOMIC DNA]</scope>
    <source>
        <strain evidence="2">KCTC 22644</strain>
    </source>
</reference>
<gene>
    <name evidence="1" type="ORF">DC083_07850</name>
</gene>
<proteinExistence type="predicted"/>
<dbReference type="RefSeq" id="WP_026878620.1">
    <property type="nucleotide sequence ID" value="NZ_BMYA01000002.1"/>
</dbReference>
<protein>
    <submittedName>
        <fullName evidence="1">NGG1p interacting factor NIF3</fullName>
    </submittedName>
</protein>
<dbReference type="OrthoDB" id="9795763at2"/>
<comment type="caution">
    <text evidence="1">The sequence shown here is derived from an EMBL/GenBank/DDBJ whole genome shotgun (WGS) entry which is preliminary data.</text>
</comment>
<dbReference type="SUPFAM" id="SSF102705">
    <property type="entry name" value="NIF3 (NGG1p interacting factor 3)-like"/>
    <property type="match status" value="1"/>
</dbReference>
<dbReference type="Gene3D" id="3.30.70.120">
    <property type="match status" value="1"/>
</dbReference>
<keyword evidence="2" id="KW-1185">Reference proteome</keyword>